<evidence type="ECO:0000313" key="4">
    <source>
        <dbReference type="Proteomes" id="UP000234781"/>
    </source>
</evidence>
<proteinExistence type="inferred from homology"/>
<evidence type="ECO:0000256" key="1">
    <source>
        <dbReference type="ARBA" id="ARBA00005622"/>
    </source>
</evidence>
<evidence type="ECO:0000256" key="2">
    <source>
        <dbReference type="ARBA" id="ARBA00022801"/>
    </source>
</evidence>
<dbReference type="RefSeq" id="WP_101756328.1">
    <property type="nucleotide sequence ID" value="NZ_CP136962.1"/>
</dbReference>
<evidence type="ECO:0000313" key="3">
    <source>
        <dbReference type="EMBL" id="WOS97910.1"/>
    </source>
</evidence>
<keyword evidence="4" id="KW-1185">Reference proteome</keyword>
<sequence length="269" mass="30101">MPIRPNWQTATLLQAEETALTSAHTGRTYRIQAAALGKRPAGGYPVLYILDGDAFFPAILNMAQSLLINPITKSHAACLIVGIGYTGGTIRDLSQRALDYTPPLPDNAPESERKQYGQADRFSRFIDDELSALLDSKYRIDAQNQAVFGHSFGALYGLYSLFTRPERFRHYLLVSPSIWWQDRRVLDWLPDTLPQGIGIRLSAGEHEGRNNRPDQTSRGMVAQAKILAGTLHHLGADVRFTLYPNANHGNAPFYALTDCIEYLRSAWQR</sequence>
<protein>
    <submittedName>
        <fullName evidence="3">Alpha/beta hydrolase</fullName>
    </submittedName>
</protein>
<organism evidence="3 4">
    <name type="scientific">Neisseria perflava</name>
    <dbReference type="NCBI Taxonomy" id="33053"/>
    <lineage>
        <taxon>Bacteria</taxon>
        <taxon>Pseudomonadati</taxon>
        <taxon>Pseudomonadota</taxon>
        <taxon>Betaproteobacteria</taxon>
        <taxon>Neisseriales</taxon>
        <taxon>Neisseriaceae</taxon>
        <taxon>Neisseria</taxon>
    </lineage>
</organism>
<dbReference type="AlphaFoldDB" id="A0A9X7I314"/>
<dbReference type="InterPro" id="IPR000801">
    <property type="entry name" value="Esterase-like"/>
</dbReference>
<dbReference type="InterPro" id="IPR029058">
    <property type="entry name" value="AB_hydrolase_fold"/>
</dbReference>
<dbReference type="InterPro" id="IPR052558">
    <property type="entry name" value="Siderophore_Hydrolase_D"/>
</dbReference>
<accession>A0A9X7I314</accession>
<dbReference type="Pfam" id="PF00756">
    <property type="entry name" value="Esterase"/>
    <property type="match status" value="1"/>
</dbReference>
<comment type="similarity">
    <text evidence="1">Belongs to the esterase D family.</text>
</comment>
<name>A0A9X7I314_NEIPE</name>
<dbReference type="GO" id="GO:0016788">
    <property type="term" value="F:hydrolase activity, acting on ester bonds"/>
    <property type="evidence" value="ECO:0007669"/>
    <property type="project" value="TreeGrafter"/>
</dbReference>
<dbReference type="PANTHER" id="PTHR40841">
    <property type="entry name" value="SIDEROPHORE TRIACETYLFUSARININE C ESTERASE"/>
    <property type="match status" value="1"/>
</dbReference>
<dbReference type="PANTHER" id="PTHR40841:SF2">
    <property type="entry name" value="SIDEROPHORE-DEGRADING ESTERASE (EUROFUNG)"/>
    <property type="match status" value="1"/>
</dbReference>
<keyword evidence="2 3" id="KW-0378">Hydrolase</keyword>
<reference evidence="4" key="1">
    <citation type="submission" date="2017-12" db="EMBL/GenBank/DDBJ databases">
        <title>Phylogenetic diversity of female urinary microbiome.</title>
        <authorList>
            <person name="Thomas-White K."/>
            <person name="Wolfe A.J."/>
        </authorList>
    </citation>
    <scope>NUCLEOTIDE SEQUENCE [LARGE SCALE GENOMIC DNA]</scope>
    <source>
        <strain evidence="4">UMB0023</strain>
    </source>
</reference>
<dbReference type="EMBL" id="CP136962">
    <property type="protein sequence ID" value="WOS97910.1"/>
    <property type="molecule type" value="Genomic_DNA"/>
</dbReference>
<dbReference type="SUPFAM" id="SSF53474">
    <property type="entry name" value="alpha/beta-Hydrolases"/>
    <property type="match status" value="1"/>
</dbReference>
<dbReference type="Proteomes" id="UP000234781">
    <property type="component" value="Chromosome"/>
</dbReference>
<dbReference type="Gene3D" id="3.40.50.1820">
    <property type="entry name" value="alpha/beta hydrolase"/>
    <property type="match status" value="1"/>
</dbReference>
<gene>
    <name evidence="3" type="ORF">CYJ98_010140</name>
</gene>